<evidence type="ECO:0000259" key="1">
    <source>
        <dbReference type="Pfam" id="PF02698"/>
    </source>
</evidence>
<dbReference type="CDD" id="cd06259">
    <property type="entry name" value="YdcF-like"/>
    <property type="match status" value="1"/>
</dbReference>
<dbReference type="Proteomes" id="UP001589645">
    <property type="component" value="Unassembled WGS sequence"/>
</dbReference>
<dbReference type="InterPro" id="IPR051599">
    <property type="entry name" value="Cell_Envelope_Assoc"/>
</dbReference>
<proteinExistence type="predicted"/>
<keyword evidence="3" id="KW-1185">Reference proteome</keyword>
<dbReference type="RefSeq" id="WP_390194981.1">
    <property type="nucleotide sequence ID" value="NZ_JBHMEP010000006.1"/>
</dbReference>
<comment type="caution">
    <text evidence="2">The sequence shown here is derived from an EMBL/GenBank/DDBJ whole genome shotgun (WGS) entry which is preliminary data.</text>
</comment>
<dbReference type="InterPro" id="IPR014729">
    <property type="entry name" value="Rossmann-like_a/b/a_fold"/>
</dbReference>
<dbReference type="InterPro" id="IPR003848">
    <property type="entry name" value="DUF218"/>
</dbReference>
<protein>
    <submittedName>
        <fullName evidence="2">YdcF family protein</fullName>
    </submittedName>
</protein>
<dbReference type="Gene3D" id="3.40.50.620">
    <property type="entry name" value="HUPs"/>
    <property type="match status" value="1"/>
</dbReference>
<sequence length="284" mass="32701">MAKINNIIMVLGKRLINNRLTQQGKARVEWLLQHLNQFNPEHTLIMFCGGLTHEQHISEAQAMADLFNEQLVVRDMYWPLNRWCLEDNSTSSVENFYFAAKVLTQHPDVKPDALPLHITLLSNDYHLERILSIQRYLPEQGLVRFLQMELAAHSIQAQVSLRRQDHLSVVYGYHSNQATLFLCVEQLTPFRVYLEGVLHGNIDNQNAHLGQFMLEEAKQTVQAMLMLIAENPELKFASKDVNRVHQSLEAIDIPIAVDALAFALQRFQRPLEKLRLACDPDQKS</sequence>
<dbReference type="PANTHER" id="PTHR30336">
    <property type="entry name" value="INNER MEMBRANE PROTEIN, PROBABLE PERMEASE"/>
    <property type="match status" value="1"/>
</dbReference>
<evidence type="ECO:0000313" key="2">
    <source>
        <dbReference type="EMBL" id="MFB9136658.1"/>
    </source>
</evidence>
<organism evidence="2 3">
    <name type="scientific">Vibrio olivae</name>
    <dbReference type="NCBI Taxonomy" id="1243002"/>
    <lineage>
        <taxon>Bacteria</taxon>
        <taxon>Pseudomonadati</taxon>
        <taxon>Pseudomonadota</taxon>
        <taxon>Gammaproteobacteria</taxon>
        <taxon>Vibrionales</taxon>
        <taxon>Vibrionaceae</taxon>
        <taxon>Vibrio</taxon>
    </lineage>
</organism>
<dbReference type="Pfam" id="PF02698">
    <property type="entry name" value="DUF218"/>
    <property type="match status" value="1"/>
</dbReference>
<dbReference type="PANTHER" id="PTHR30336:SF20">
    <property type="entry name" value="DUF218 DOMAIN-CONTAINING PROTEIN"/>
    <property type="match status" value="1"/>
</dbReference>
<gene>
    <name evidence="2" type="ORF">ACFFUV_16950</name>
</gene>
<accession>A0ABV5HR60</accession>
<dbReference type="EMBL" id="JBHMEP010000006">
    <property type="protein sequence ID" value="MFB9136658.1"/>
    <property type="molecule type" value="Genomic_DNA"/>
</dbReference>
<reference evidence="2 3" key="1">
    <citation type="submission" date="2024-09" db="EMBL/GenBank/DDBJ databases">
        <authorList>
            <person name="Sun Q."/>
            <person name="Mori K."/>
        </authorList>
    </citation>
    <scope>NUCLEOTIDE SEQUENCE [LARGE SCALE GENOMIC DNA]</scope>
    <source>
        <strain evidence="2 3">CECT 8064</strain>
    </source>
</reference>
<feature type="domain" description="DUF218" evidence="1">
    <location>
        <begin position="7"/>
        <end position="137"/>
    </location>
</feature>
<evidence type="ECO:0000313" key="3">
    <source>
        <dbReference type="Proteomes" id="UP001589645"/>
    </source>
</evidence>
<name>A0ABV5HR60_9VIBR</name>